<organism evidence="10">
    <name type="scientific">uncultured Thermomicrobiales bacterium</name>
    <dbReference type="NCBI Taxonomy" id="1645740"/>
    <lineage>
        <taxon>Bacteria</taxon>
        <taxon>Pseudomonadati</taxon>
        <taxon>Thermomicrobiota</taxon>
        <taxon>Thermomicrobia</taxon>
        <taxon>Thermomicrobiales</taxon>
        <taxon>environmental samples</taxon>
    </lineage>
</organism>
<accession>A0A6J4VNN3</accession>
<dbReference type="GO" id="GO:0005829">
    <property type="term" value="C:cytosol"/>
    <property type="evidence" value="ECO:0007669"/>
    <property type="project" value="TreeGrafter"/>
</dbReference>
<dbReference type="Gene3D" id="3.30.470.20">
    <property type="entry name" value="ATP-grasp fold, B domain"/>
    <property type="match status" value="1"/>
</dbReference>
<evidence type="ECO:0000313" key="10">
    <source>
        <dbReference type="EMBL" id="CAA9583256.1"/>
    </source>
</evidence>
<comment type="similarity">
    <text evidence="1 7">Belongs to the succinate/malate CoA ligase beta subunit family.</text>
</comment>
<proteinExistence type="inferred from homology"/>
<dbReference type="PIRSF" id="PIRSF001554">
    <property type="entry name" value="SucCS_beta"/>
    <property type="match status" value="1"/>
</dbReference>
<keyword evidence="7 8" id="KW-0067">ATP-binding</keyword>
<dbReference type="PANTHER" id="PTHR11815">
    <property type="entry name" value="SUCCINYL-COA SYNTHETASE BETA CHAIN"/>
    <property type="match status" value="1"/>
</dbReference>
<evidence type="ECO:0000256" key="6">
    <source>
        <dbReference type="ARBA" id="ARBA00022842"/>
    </source>
</evidence>
<reference evidence="10" key="1">
    <citation type="submission" date="2020-02" db="EMBL/GenBank/DDBJ databases">
        <authorList>
            <person name="Meier V. D."/>
        </authorList>
    </citation>
    <scope>NUCLEOTIDE SEQUENCE</scope>
    <source>
        <strain evidence="10">AVDCRST_MAG88</strain>
    </source>
</reference>
<dbReference type="InterPro" id="IPR005811">
    <property type="entry name" value="SUCC_ACL_C"/>
</dbReference>
<keyword evidence="3 7" id="KW-0436">Ligase</keyword>
<dbReference type="Pfam" id="PF00549">
    <property type="entry name" value="Ligase_CoA"/>
    <property type="match status" value="1"/>
</dbReference>
<comment type="catalytic activity">
    <reaction evidence="7">
        <text>GTP + succinate + CoA = succinyl-CoA + GDP + phosphate</text>
        <dbReference type="Rhea" id="RHEA:22120"/>
        <dbReference type="ChEBI" id="CHEBI:30031"/>
        <dbReference type="ChEBI" id="CHEBI:37565"/>
        <dbReference type="ChEBI" id="CHEBI:43474"/>
        <dbReference type="ChEBI" id="CHEBI:57287"/>
        <dbReference type="ChEBI" id="CHEBI:57292"/>
        <dbReference type="ChEBI" id="CHEBI:58189"/>
    </reaction>
</comment>
<sequence length="382" mass="40681">MNIHEYQAAELFAKYGIPVNPGRVARTPAEAAEHARFFGGTVAIKAQVHSGGRGKAGGIKLAKSPEEAEEVAGRIFGLDIRGHIVHQVLVVPAVAIAKEYYLGAILDREQRAVTLMGSAEGGVDIEEVARETPEKIIKTQADPLLGLQDYEARELAFGMGIDTRHVNDFVAVIKALYRAFSGEDASLAEINPLIQTEDGRWLALDSKMVLDDNALFRHQGVESLRDPEEENLTELEARAAGLAFVKLDGDIGCMVNGAGLSMATMDAIKRAGGEPANFLDVGGGATSAQVVTGLRLILSDPGVKAILFNIFGGIARGDVIAQGIVDGLRQIEVRVPLVVRLLGTNQEEGRRILRDSGESLIMADTLDEAAEKVVGASRGVTA</sequence>
<evidence type="ECO:0000256" key="3">
    <source>
        <dbReference type="ARBA" id="ARBA00022598"/>
    </source>
</evidence>
<dbReference type="Pfam" id="PF08442">
    <property type="entry name" value="ATP-grasp_2"/>
    <property type="match status" value="1"/>
</dbReference>
<comment type="caution">
    <text evidence="7">Lacks conserved residue(s) required for the propagation of feature annotation.</text>
</comment>
<feature type="domain" description="ATP-grasp" evidence="9">
    <location>
        <begin position="9"/>
        <end position="241"/>
    </location>
</feature>
<feature type="binding site" evidence="7">
    <location>
        <position position="191"/>
    </location>
    <ligand>
        <name>Mg(2+)</name>
        <dbReference type="ChEBI" id="CHEBI:18420"/>
    </ligand>
</feature>
<comment type="subunit">
    <text evidence="7">Heterotetramer of two alpha and two beta subunits.</text>
</comment>
<evidence type="ECO:0000256" key="1">
    <source>
        <dbReference type="ARBA" id="ARBA00009182"/>
    </source>
</evidence>
<dbReference type="GO" id="GO:0000287">
    <property type="term" value="F:magnesium ion binding"/>
    <property type="evidence" value="ECO:0007669"/>
    <property type="project" value="UniProtKB-UniRule"/>
</dbReference>
<keyword evidence="2 7" id="KW-0816">Tricarboxylic acid cycle</keyword>
<dbReference type="PANTHER" id="PTHR11815:SF10">
    <property type="entry name" value="SUCCINATE--COA LIGASE [GDP-FORMING] SUBUNIT BETA, MITOCHONDRIAL"/>
    <property type="match status" value="1"/>
</dbReference>
<keyword evidence="4 7" id="KW-0479">Metal-binding</keyword>
<dbReference type="EMBL" id="CADCWM010000872">
    <property type="protein sequence ID" value="CAA9583256.1"/>
    <property type="molecule type" value="Genomic_DNA"/>
</dbReference>
<dbReference type="UniPathway" id="UPA00223">
    <property type="reaction ID" value="UER00999"/>
</dbReference>
<comment type="catalytic activity">
    <reaction evidence="7">
        <text>succinate + ATP + CoA = succinyl-CoA + ADP + phosphate</text>
        <dbReference type="Rhea" id="RHEA:17661"/>
        <dbReference type="ChEBI" id="CHEBI:30031"/>
        <dbReference type="ChEBI" id="CHEBI:30616"/>
        <dbReference type="ChEBI" id="CHEBI:43474"/>
        <dbReference type="ChEBI" id="CHEBI:57287"/>
        <dbReference type="ChEBI" id="CHEBI:57292"/>
        <dbReference type="ChEBI" id="CHEBI:456216"/>
        <dbReference type="EC" id="6.2.1.5"/>
    </reaction>
</comment>
<keyword evidence="6 7" id="KW-0460">Magnesium</keyword>
<comment type="pathway">
    <text evidence="7">Carbohydrate metabolism; tricarboxylic acid cycle; succinate from succinyl-CoA (ligase route): step 1/1.</text>
</comment>
<dbReference type="FunFam" id="3.30.470.20:FF:000002">
    <property type="entry name" value="Succinate--CoA ligase [ADP-forming] subunit beta"/>
    <property type="match status" value="1"/>
</dbReference>
<dbReference type="GO" id="GO:0006099">
    <property type="term" value="P:tricarboxylic acid cycle"/>
    <property type="evidence" value="ECO:0007669"/>
    <property type="project" value="UniProtKB-UniRule"/>
</dbReference>
<comment type="function">
    <text evidence="7">Succinyl-CoA synthetase functions in the citric acid cycle (TCA), coupling the hydrolysis of succinyl-CoA to the synthesis of either ATP or GTP and thus represents the only step of substrate-level phosphorylation in the TCA. The beta subunit provides nucleotide specificity of the enzyme and binds the substrate succinate, while the binding sites for coenzyme A and phosphate are found in the alpha subunit.</text>
</comment>
<feature type="binding site" evidence="7">
    <location>
        <position position="99"/>
    </location>
    <ligand>
        <name>ATP</name>
        <dbReference type="ChEBI" id="CHEBI:30616"/>
    </ligand>
</feature>
<protein>
    <recommendedName>
        <fullName evidence="7">Succinate--CoA ligase [ADP-forming] subunit beta</fullName>
        <ecNumber evidence="7">6.2.1.5</ecNumber>
    </recommendedName>
    <alternativeName>
        <fullName evidence="7">Succinyl-CoA synthetase subunit beta</fullName>
        <shortName evidence="7">SCS-beta</shortName>
    </alternativeName>
</protein>
<dbReference type="EC" id="6.2.1.5" evidence="7"/>
<dbReference type="GO" id="GO:0004775">
    <property type="term" value="F:succinate-CoA ligase (ADP-forming) activity"/>
    <property type="evidence" value="ECO:0007669"/>
    <property type="project" value="UniProtKB-UniRule"/>
</dbReference>
<evidence type="ECO:0000256" key="7">
    <source>
        <dbReference type="HAMAP-Rule" id="MF_00558"/>
    </source>
</evidence>
<dbReference type="AlphaFoldDB" id="A0A6J4VNN3"/>
<name>A0A6J4VNN3_9BACT</name>
<dbReference type="PROSITE" id="PS01217">
    <property type="entry name" value="SUCCINYL_COA_LIG_3"/>
    <property type="match status" value="1"/>
</dbReference>
<feature type="binding site" evidence="7">
    <location>
        <begin position="52"/>
        <end position="54"/>
    </location>
    <ligand>
        <name>ATP</name>
        <dbReference type="ChEBI" id="CHEBI:30616"/>
    </ligand>
</feature>
<evidence type="ECO:0000259" key="9">
    <source>
        <dbReference type="PROSITE" id="PS50975"/>
    </source>
</evidence>
<evidence type="ECO:0000256" key="5">
    <source>
        <dbReference type="ARBA" id="ARBA00022741"/>
    </source>
</evidence>
<feature type="binding site" evidence="7">
    <location>
        <position position="256"/>
    </location>
    <ligand>
        <name>substrate</name>
        <note>ligand shared with subunit alpha</note>
    </ligand>
</feature>
<dbReference type="NCBIfam" id="TIGR01016">
    <property type="entry name" value="sucCoAbeta"/>
    <property type="match status" value="1"/>
</dbReference>
<gene>
    <name evidence="7" type="primary">sucC</name>
    <name evidence="10" type="ORF">AVDCRST_MAG88-3603</name>
</gene>
<feature type="binding site" evidence="7">
    <location>
        <position position="94"/>
    </location>
    <ligand>
        <name>ATP</name>
        <dbReference type="ChEBI" id="CHEBI:30616"/>
    </ligand>
</feature>
<dbReference type="GO" id="GO:0042709">
    <property type="term" value="C:succinate-CoA ligase complex"/>
    <property type="evidence" value="ECO:0007669"/>
    <property type="project" value="TreeGrafter"/>
</dbReference>
<dbReference type="GO" id="GO:0005524">
    <property type="term" value="F:ATP binding"/>
    <property type="evidence" value="ECO:0007669"/>
    <property type="project" value="UniProtKB-UniRule"/>
</dbReference>
<dbReference type="HAMAP" id="MF_00558">
    <property type="entry name" value="Succ_CoA_beta"/>
    <property type="match status" value="1"/>
</dbReference>
<dbReference type="InterPro" id="IPR013815">
    <property type="entry name" value="ATP_grasp_subdomain_1"/>
</dbReference>
<evidence type="ECO:0000256" key="8">
    <source>
        <dbReference type="PROSITE-ProRule" id="PRU00409"/>
    </source>
</evidence>
<dbReference type="SUPFAM" id="SSF52210">
    <property type="entry name" value="Succinyl-CoA synthetase domains"/>
    <property type="match status" value="1"/>
</dbReference>
<feature type="binding site" evidence="7">
    <location>
        <begin position="313"/>
        <end position="315"/>
    </location>
    <ligand>
        <name>substrate</name>
        <note>ligand shared with subunit alpha</note>
    </ligand>
</feature>
<keyword evidence="5 7" id="KW-0547">Nucleotide-binding</keyword>
<dbReference type="GO" id="GO:0006104">
    <property type="term" value="P:succinyl-CoA metabolic process"/>
    <property type="evidence" value="ECO:0007669"/>
    <property type="project" value="TreeGrafter"/>
</dbReference>
<dbReference type="Gene3D" id="3.30.1490.20">
    <property type="entry name" value="ATP-grasp fold, A domain"/>
    <property type="match status" value="1"/>
</dbReference>
<dbReference type="InterPro" id="IPR005809">
    <property type="entry name" value="Succ_CoA_ligase-like_bsu"/>
</dbReference>
<evidence type="ECO:0000256" key="4">
    <source>
        <dbReference type="ARBA" id="ARBA00022723"/>
    </source>
</evidence>
<evidence type="ECO:0000256" key="2">
    <source>
        <dbReference type="ARBA" id="ARBA00022532"/>
    </source>
</evidence>
<dbReference type="SUPFAM" id="SSF56059">
    <property type="entry name" value="Glutathione synthetase ATP-binding domain-like"/>
    <property type="match status" value="1"/>
</dbReference>
<dbReference type="InterPro" id="IPR017866">
    <property type="entry name" value="Succ-CoA_synthase_bsu_CS"/>
</dbReference>
<dbReference type="InterPro" id="IPR016102">
    <property type="entry name" value="Succinyl-CoA_synth-like"/>
</dbReference>
<feature type="binding site" evidence="7">
    <location>
        <position position="45"/>
    </location>
    <ligand>
        <name>ATP</name>
        <dbReference type="ChEBI" id="CHEBI:30616"/>
    </ligand>
</feature>
<comment type="cofactor">
    <cofactor evidence="7">
        <name>Mg(2+)</name>
        <dbReference type="ChEBI" id="CHEBI:18420"/>
    </cofactor>
    <text evidence="7">Binds 1 Mg(2+) ion per subunit.</text>
</comment>
<dbReference type="PROSITE" id="PS50975">
    <property type="entry name" value="ATP_GRASP"/>
    <property type="match status" value="1"/>
</dbReference>
<dbReference type="FunFam" id="3.40.50.261:FF:000001">
    <property type="entry name" value="Succinate--CoA ligase [ADP-forming] subunit beta"/>
    <property type="match status" value="1"/>
</dbReference>
<dbReference type="InterPro" id="IPR013650">
    <property type="entry name" value="ATP-grasp_succ-CoA_synth-type"/>
</dbReference>
<feature type="binding site" evidence="7">
    <location>
        <position position="205"/>
    </location>
    <ligand>
        <name>Mg(2+)</name>
        <dbReference type="ChEBI" id="CHEBI:18420"/>
    </ligand>
</feature>
<dbReference type="Gene3D" id="3.40.50.261">
    <property type="entry name" value="Succinyl-CoA synthetase domains"/>
    <property type="match status" value="1"/>
</dbReference>
<dbReference type="NCBIfam" id="NF001913">
    <property type="entry name" value="PRK00696.1"/>
    <property type="match status" value="1"/>
</dbReference>
<dbReference type="InterPro" id="IPR011761">
    <property type="entry name" value="ATP-grasp"/>
</dbReference>